<keyword evidence="3" id="KW-1185">Reference proteome</keyword>
<organism evidence="2 3">
    <name type="scientific">Cirrhinus mrigala</name>
    <name type="common">Mrigala</name>
    <dbReference type="NCBI Taxonomy" id="683832"/>
    <lineage>
        <taxon>Eukaryota</taxon>
        <taxon>Metazoa</taxon>
        <taxon>Chordata</taxon>
        <taxon>Craniata</taxon>
        <taxon>Vertebrata</taxon>
        <taxon>Euteleostomi</taxon>
        <taxon>Actinopterygii</taxon>
        <taxon>Neopterygii</taxon>
        <taxon>Teleostei</taxon>
        <taxon>Ostariophysi</taxon>
        <taxon>Cypriniformes</taxon>
        <taxon>Cyprinidae</taxon>
        <taxon>Labeoninae</taxon>
        <taxon>Labeonini</taxon>
        <taxon>Cirrhinus</taxon>
    </lineage>
</organism>
<reference evidence="2 3" key="1">
    <citation type="submission" date="2024-05" db="EMBL/GenBank/DDBJ databases">
        <title>Genome sequencing and assembly of Indian major carp, Cirrhinus mrigala (Hamilton, 1822).</title>
        <authorList>
            <person name="Mohindra V."/>
            <person name="Chowdhury L.M."/>
            <person name="Lal K."/>
            <person name="Jena J.K."/>
        </authorList>
    </citation>
    <scope>NUCLEOTIDE SEQUENCE [LARGE SCALE GENOMIC DNA]</scope>
    <source>
        <strain evidence="2">CM1030</strain>
        <tissue evidence="2">Blood</tissue>
    </source>
</reference>
<feature type="non-terminal residue" evidence="2">
    <location>
        <position position="1"/>
    </location>
</feature>
<dbReference type="EMBL" id="JAMKFB020000007">
    <property type="protein sequence ID" value="KAL0188059.1"/>
    <property type="molecule type" value="Genomic_DNA"/>
</dbReference>
<evidence type="ECO:0000313" key="3">
    <source>
        <dbReference type="Proteomes" id="UP001529510"/>
    </source>
</evidence>
<comment type="caution">
    <text evidence="2">The sequence shown here is derived from an EMBL/GenBank/DDBJ whole genome shotgun (WGS) entry which is preliminary data.</text>
</comment>
<gene>
    <name evidence="2" type="ORF">M9458_015158</name>
</gene>
<protein>
    <submittedName>
        <fullName evidence="2">Uncharacterized protein</fullName>
    </submittedName>
</protein>
<evidence type="ECO:0000313" key="2">
    <source>
        <dbReference type="EMBL" id="KAL0188059.1"/>
    </source>
</evidence>
<evidence type="ECO:0000256" key="1">
    <source>
        <dbReference type="SAM" id="MobiDB-lite"/>
    </source>
</evidence>
<sequence>VFSLPTSVLVPGTSDPDLSNPSYKQAVDQYIKEKQKLTEENVASGVAQLSIEDSAHSPEHKLALERLFSSLKTLTAKEDMLQTL</sequence>
<accession>A0ABD0QPA0</accession>
<dbReference type="Proteomes" id="UP001529510">
    <property type="component" value="Unassembled WGS sequence"/>
</dbReference>
<feature type="region of interest" description="Disordered" evidence="1">
    <location>
        <begin position="1"/>
        <end position="21"/>
    </location>
</feature>
<proteinExistence type="predicted"/>
<dbReference type="AlphaFoldDB" id="A0ABD0QPA0"/>
<feature type="non-terminal residue" evidence="2">
    <location>
        <position position="84"/>
    </location>
</feature>
<name>A0ABD0QPA0_CIRMR</name>